<feature type="compositionally biased region" description="Polar residues" evidence="1">
    <location>
        <begin position="1"/>
        <end position="12"/>
    </location>
</feature>
<sequence>MFADMMTSQTTGAPHPADARPVGEGHKLEMNEEWVEVNGIRKRRRWQCKVFTIYKTERLQAVSAIKLDIRPAIYNLMLDMHAVRQYHYPNYNLTCYEIWHQLWRNGSERPQARCGRDIQTRGPRKKHGGIDEVFYAEEG</sequence>
<name>A0A225V7A0_9STRA</name>
<evidence type="ECO:0000313" key="3">
    <source>
        <dbReference type="Proteomes" id="UP000198211"/>
    </source>
</evidence>
<dbReference type="Proteomes" id="UP000198211">
    <property type="component" value="Unassembled WGS sequence"/>
</dbReference>
<gene>
    <name evidence="2" type="ORF">PHMEG_00027487</name>
</gene>
<comment type="caution">
    <text evidence="2">The sequence shown here is derived from an EMBL/GenBank/DDBJ whole genome shotgun (WGS) entry which is preliminary data.</text>
</comment>
<proteinExistence type="predicted"/>
<organism evidence="2 3">
    <name type="scientific">Phytophthora megakarya</name>
    <dbReference type="NCBI Taxonomy" id="4795"/>
    <lineage>
        <taxon>Eukaryota</taxon>
        <taxon>Sar</taxon>
        <taxon>Stramenopiles</taxon>
        <taxon>Oomycota</taxon>
        <taxon>Peronosporomycetes</taxon>
        <taxon>Peronosporales</taxon>
        <taxon>Peronosporaceae</taxon>
        <taxon>Phytophthora</taxon>
    </lineage>
</organism>
<evidence type="ECO:0000313" key="2">
    <source>
        <dbReference type="EMBL" id="OWZ01182.1"/>
    </source>
</evidence>
<evidence type="ECO:0000256" key="1">
    <source>
        <dbReference type="SAM" id="MobiDB-lite"/>
    </source>
</evidence>
<keyword evidence="3" id="KW-1185">Reference proteome</keyword>
<feature type="region of interest" description="Disordered" evidence="1">
    <location>
        <begin position="1"/>
        <end position="25"/>
    </location>
</feature>
<protein>
    <submittedName>
        <fullName evidence="2">Uncharacterized protein</fullName>
    </submittedName>
</protein>
<accession>A0A225V7A0</accession>
<dbReference type="EMBL" id="NBNE01007042">
    <property type="protein sequence ID" value="OWZ01182.1"/>
    <property type="molecule type" value="Genomic_DNA"/>
</dbReference>
<reference evidence="3" key="1">
    <citation type="submission" date="2017-03" db="EMBL/GenBank/DDBJ databases">
        <title>Phytopthora megakarya and P. palmivora, two closely related causual agents of cacao black pod achieved similar genome size and gene model numbers by different mechanisms.</title>
        <authorList>
            <person name="Ali S."/>
            <person name="Shao J."/>
            <person name="Larry D.J."/>
            <person name="Kronmiller B."/>
            <person name="Shen D."/>
            <person name="Strem M.D."/>
            <person name="Melnick R.L."/>
            <person name="Guiltinan M.J."/>
            <person name="Tyler B.M."/>
            <person name="Meinhardt L.W."/>
            <person name="Bailey B.A."/>
        </authorList>
    </citation>
    <scope>NUCLEOTIDE SEQUENCE [LARGE SCALE GENOMIC DNA]</scope>
    <source>
        <strain evidence="3">zdho120</strain>
    </source>
</reference>
<dbReference type="AlphaFoldDB" id="A0A225V7A0"/>